<evidence type="ECO:0000313" key="1">
    <source>
        <dbReference type="EMBL" id="JAH69747.1"/>
    </source>
</evidence>
<accession>A0A0E9UVD0</accession>
<reference evidence="1" key="2">
    <citation type="journal article" date="2015" name="Fish Shellfish Immunol.">
        <title>Early steps in the European eel (Anguilla anguilla)-Vibrio vulnificus interaction in the gills: Role of the RtxA13 toxin.</title>
        <authorList>
            <person name="Callol A."/>
            <person name="Pajuelo D."/>
            <person name="Ebbesson L."/>
            <person name="Teles M."/>
            <person name="MacKenzie S."/>
            <person name="Amaro C."/>
        </authorList>
    </citation>
    <scope>NUCLEOTIDE SEQUENCE</scope>
</reference>
<sequence>MVCQKERACACVCQRDYIIYDLLMVIYV</sequence>
<dbReference type="EMBL" id="GBXM01038830">
    <property type="protein sequence ID" value="JAH69747.1"/>
    <property type="molecule type" value="Transcribed_RNA"/>
</dbReference>
<name>A0A0E9UVD0_ANGAN</name>
<dbReference type="AlphaFoldDB" id="A0A0E9UVD0"/>
<protein>
    <submittedName>
        <fullName evidence="1">Uncharacterized protein</fullName>
    </submittedName>
</protein>
<reference evidence="1" key="1">
    <citation type="submission" date="2014-11" db="EMBL/GenBank/DDBJ databases">
        <authorList>
            <person name="Amaro Gonzalez C."/>
        </authorList>
    </citation>
    <scope>NUCLEOTIDE SEQUENCE</scope>
</reference>
<proteinExistence type="predicted"/>
<organism evidence="1">
    <name type="scientific">Anguilla anguilla</name>
    <name type="common">European freshwater eel</name>
    <name type="synonym">Muraena anguilla</name>
    <dbReference type="NCBI Taxonomy" id="7936"/>
    <lineage>
        <taxon>Eukaryota</taxon>
        <taxon>Metazoa</taxon>
        <taxon>Chordata</taxon>
        <taxon>Craniata</taxon>
        <taxon>Vertebrata</taxon>
        <taxon>Euteleostomi</taxon>
        <taxon>Actinopterygii</taxon>
        <taxon>Neopterygii</taxon>
        <taxon>Teleostei</taxon>
        <taxon>Anguilliformes</taxon>
        <taxon>Anguillidae</taxon>
        <taxon>Anguilla</taxon>
    </lineage>
</organism>